<protein>
    <submittedName>
        <fullName evidence="2">Uncharacterized protein</fullName>
    </submittedName>
</protein>
<dbReference type="EMBL" id="DRXE01000151">
    <property type="protein sequence ID" value="HHM67851.1"/>
    <property type="molecule type" value="Genomic_DNA"/>
</dbReference>
<proteinExistence type="predicted"/>
<evidence type="ECO:0000313" key="2">
    <source>
        <dbReference type="EMBL" id="HHM67851.1"/>
    </source>
</evidence>
<evidence type="ECO:0000256" key="1">
    <source>
        <dbReference type="SAM" id="MobiDB-lite"/>
    </source>
</evidence>
<sequence length="368" mass="40853">MTARYVLTSTCIQNGTMTLTRSLRERLLGRERARFVDEDGEAYEVEVDWKGGVVRGLLPYYQKRRLSVNETILLTFRGEEVELKAAPRGFAKGTASQGEAREVGRAEPKEAGKEEARPEKRRVRVTPYPKEVLFPHEPKALEPPGITEDLRRLGFFLDLGPSGTRDVGLPWVYKAALGRRQVVLAVLRLGEGEPALLKPYRQQGAYGVVLAPESQKEAVPVGVGYLSPEAVNRLVRLKARFPLSPLDLEDLLRAGRVDLEAVEALEDRLVAELSERGAFAALLLLLAKKHLGEVFLLSDLEAEALEEGLIPEVVRQGVELLAQPPFLVLKRLAPGEFLLRQEVEEALADLQAFAQGLKDRLSRVRGSV</sequence>
<comment type="caution">
    <text evidence="2">The sequence shown here is derived from an EMBL/GenBank/DDBJ whole genome shotgun (WGS) entry which is preliminary data.</text>
</comment>
<name>A0A7C5VHT8_9DEIN</name>
<reference evidence="2" key="1">
    <citation type="journal article" date="2020" name="mSystems">
        <title>Genome- and Community-Level Interaction Insights into Carbon Utilization and Element Cycling Functions of Hydrothermarchaeota in Hydrothermal Sediment.</title>
        <authorList>
            <person name="Zhou Z."/>
            <person name="Liu Y."/>
            <person name="Xu W."/>
            <person name="Pan J."/>
            <person name="Luo Z.H."/>
            <person name="Li M."/>
        </authorList>
    </citation>
    <scope>NUCLEOTIDE SEQUENCE [LARGE SCALE GENOMIC DNA]</scope>
    <source>
        <strain evidence="2">SpSt-1071</strain>
    </source>
</reference>
<dbReference type="AlphaFoldDB" id="A0A7C5VHT8"/>
<organism evidence="2">
    <name type="scientific">Thermus caliditerrae</name>
    <dbReference type="NCBI Taxonomy" id="1330700"/>
    <lineage>
        <taxon>Bacteria</taxon>
        <taxon>Thermotogati</taxon>
        <taxon>Deinococcota</taxon>
        <taxon>Deinococci</taxon>
        <taxon>Thermales</taxon>
        <taxon>Thermaceae</taxon>
        <taxon>Thermus</taxon>
    </lineage>
</organism>
<feature type="region of interest" description="Disordered" evidence="1">
    <location>
        <begin position="92"/>
        <end position="122"/>
    </location>
</feature>
<feature type="compositionally biased region" description="Basic and acidic residues" evidence="1">
    <location>
        <begin position="99"/>
        <end position="118"/>
    </location>
</feature>
<gene>
    <name evidence="2" type="ORF">ENM28_03905</name>
</gene>
<accession>A0A7C5VHT8</accession>